<evidence type="ECO:0000256" key="6">
    <source>
        <dbReference type="ARBA" id="ARBA00022840"/>
    </source>
</evidence>
<evidence type="ECO:0000313" key="15">
    <source>
        <dbReference type="Proteomes" id="UP000283128"/>
    </source>
</evidence>
<evidence type="ECO:0000256" key="11">
    <source>
        <dbReference type="ARBA" id="ARBA00060755"/>
    </source>
</evidence>
<dbReference type="InterPro" id="IPR006195">
    <property type="entry name" value="aa-tRNA-synth_II"/>
</dbReference>
<evidence type="ECO:0000256" key="7">
    <source>
        <dbReference type="ARBA" id="ARBA00022917"/>
    </source>
</evidence>
<dbReference type="GO" id="GO:0004827">
    <property type="term" value="F:proline-tRNA ligase activity"/>
    <property type="evidence" value="ECO:0007669"/>
    <property type="project" value="UniProtKB-UniRule"/>
</dbReference>
<dbReference type="InterPro" id="IPR002314">
    <property type="entry name" value="aa-tRNA-synt_IIb"/>
</dbReference>
<dbReference type="SUPFAM" id="SSF55681">
    <property type="entry name" value="Class II aaRS and biotin synthetases"/>
    <property type="match status" value="1"/>
</dbReference>
<evidence type="ECO:0000256" key="5">
    <source>
        <dbReference type="ARBA" id="ARBA00022741"/>
    </source>
</evidence>
<dbReference type="InterPro" id="IPR044140">
    <property type="entry name" value="ProRS_anticodon_short"/>
</dbReference>
<dbReference type="NCBIfam" id="NF006625">
    <property type="entry name" value="PRK09194.1"/>
    <property type="match status" value="1"/>
</dbReference>
<keyword evidence="6 12" id="KW-0067">ATP-binding</keyword>
<comment type="caution">
    <text evidence="14">The sequence shown here is derived from an EMBL/GenBank/DDBJ whole genome shotgun (WGS) entry which is preliminary data.</text>
</comment>
<dbReference type="InterPro" id="IPR033730">
    <property type="entry name" value="ProRS_core_prok"/>
</dbReference>
<dbReference type="SUPFAM" id="SSF55826">
    <property type="entry name" value="YbaK/ProRS associated domain"/>
    <property type="match status" value="1"/>
</dbReference>
<evidence type="ECO:0000256" key="3">
    <source>
        <dbReference type="ARBA" id="ARBA00022490"/>
    </source>
</evidence>
<dbReference type="HAMAP" id="MF_01569">
    <property type="entry name" value="Pro_tRNA_synth_type1"/>
    <property type="match status" value="1"/>
</dbReference>
<dbReference type="GO" id="GO:0005829">
    <property type="term" value="C:cytosol"/>
    <property type="evidence" value="ECO:0007669"/>
    <property type="project" value="TreeGrafter"/>
</dbReference>
<proteinExistence type="inferred from homology"/>
<organism evidence="14 15">
    <name type="scientific">Streptomyces antnestii</name>
    <dbReference type="NCBI Taxonomy" id="2494256"/>
    <lineage>
        <taxon>Bacteria</taxon>
        <taxon>Bacillati</taxon>
        <taxon>Actinomycetota</taxon>
        <taxon>Actinomycetes</taxon>
        <taxon>Kitasatosporales</taxon>
        <taxon>Streptomycetaceae</taxon>
        <taxon>Streptomyces</taxon>
    </lineage>
</organism>
<keyword evidence="8 12" id="KW-0030">Aminoacyl-tRNA synthetase</keyword>
<dbReference type="Gene3D" id="3.30.930.10">
    <property type="entry name" value="Bira Bifunctional Protein, Domain 2"/>
    <property type="match status" value="2"/>
</dbReference>
<dbReference type="CDD" id="cd00779">
    <property type="entry name" value="ProRS_core_prok"/>
    <property type="match status" value="1"/>
</dbReference>
<evidence type="ECO:0000313" key="14">
    <source>
        <dbReference type="EMBL" id="RVU22518.1"/>
    </source>
</evidence>
<keyword evidence="5 12" id="KW-0547">Nucleotide-binding</keyword>
<dbReference type="PANTHER" id="PTHR42753:SF2">
    <property type="entry name" value="PROLINE--TRNA LIGASE"/>
    <property type="match status" value="1"/>
</dbReference>
<protein>
    <recommendedName>
        <fullName evidence="12">Proline--tRNA ligase</fullName>
        <ecNumber evidence="12">6.1.1.15</ecNumber>
    </recommendedName>
    <alternativeName>
        <fullName evidence="12">Prolyl-tRNA synthetase</fullName>
        <shortName evidence="12">ProRS</shortName>
    </alternativeName>
</protein>
<evidence type="ECO:0000256" key="8">
    <source>
        <dbReference type="ARBA" id="ARBA00023146"/>
    </source>
</evidence>
<comment type="function">
    <text evidence="10 12">Catalyzes the attachment of proline to tRNA(Pro) in a two-step reaction: proline is first activated by ATP to form Pro-AMP and then transferred to the acceptor end of tRNA(Pro). As ProRS can inadvertently accommodate and process non-cognate amino acids such as alanine and cysteine, to avoid such errors it has two additional distinct editing activities against alanine. One activity is designated as 'pretransfer' editing and involves the tRNA(Pro)-independent hydrolysis of activated Ala-AMP. The other activity is designated 'posttransfer' editing and involves deacylation of mischarged Ala-tRNA(Pro). The misacylated Cys-tRNA(Pro) is not edited by ProRS.</text>
</comment>
<dbReference type="InterPro" id="IPR036621">
    <property type="entry name" value="Anticodon-bd_dom_sf"/>
</dbReference>
<comment type="domain">
    <text evidence="12">Consists of three domains: the N-terminal catalytic domain, the editing domain and the C-terminal anticodon-binding domain.</text>
</comment>
<feature type="domain" description="Aminoacyl-transfer RNA synthetases class-II family profile" evidence="13">
    <location>
        <begin position="52"/>
        <end position="467"/>
    </location>
</feature>
<keyword evidence="4 12" id="KW-0436">Ligase</keyword>
<dbReference type="GO" id="GO:0006433">
    <property type="term" value="P:prolyl-tRNA aminoacylation"/>
    <property type="evidence" value="ECO:0007669"/>
    <property type="project" value="UniProtKB-UniRule"/>
</dbReference>
<dbReference type="NCBIfam" id="TIGR00409">
    <property type="entry name" value="proS_fam_II"/>
    <property type="match status" value="1"/>
</dbReference>
<dbReference type="GO" id="GO:0002161">
    <property type="term" value="F:aminoacyl-tRNA deacylase activity"/>
    <property type="evidence" value="ECO:0007669"/>
    <property type="project" value="InterPro"/>
</dbReference>
<sequence length="564" mass="61191">MAQVQRMSRLMVKTLRDDPADAETLNHKLLVRAGYVRRTAAGIWSWLPLGKKVLENVARVVREEMDEMGGQEVLLPALLPKEPYEATGRWEEYGPELFRLKDRKGAEYLLGPTHEEIFTQLVKDQCSSYKDLPVILYQIQAKYRDEARPRAGILRGREFLMKDSYSFDTTDEGLAESYALHREAYIKIFERLGLDHRIVSAVSGAMGGSASEEFLAPAPAGEDTFVDCPACDYAANTEAVTFAATAVETAEHPAVEELDTPDTPTIETLAAHLGVEASATLKNLLVKVDGEIVAVGVPGDREVDLGKLGEHLAPAVVELVTAEDFEGRDDLVRGYVGPQGLEKVRYIADPRIASGTAWITGANKPGKHAKNVVAGRDFEVDDYLDVVVVEAGDPCPKCGTGLRLDRAIEIGHIFQLGRKYADAFQLDVLGNQGKPVRVTMGSYGIGVSRAVAALAEQTADDKGLCWPKEIAPADVHVVAAGKALQTELALEVSQKLADAGVRVLVDDRAGVSPGVKFTDAELIGVPQILVAGRRSADGIVELKDRKTGEREELTVEEAIARLTA</sequence>
<comment type="subcellular location">
    <subcellularLocation>
        <location evidence="1 12">Cytoplasm</location>
    </subcellularLocation>
</comment>
<evidence type="ECO:0000256" key="10">
    <source>
        <dbReference type="ARBA" id="ARBA00053664"/>
    </source>
</evidence>
<dbReference type="CDD" id="cd04334">
    <property type="entry name" value="ProRS-INS"/>
    <property type="match status" value="1"/>
</dbReference>
<dbReference type="RefSeq" id="WP_127829886.1">
    <property type="nucleotide sequence ID" value="NZ_RZYA01000010.1"/>
</dbReference>
<dbReference type="CDD" id="cd00861">
    <property type="entry name" value="ProRS_anticodon_short"/>
    <property type="match status" value="1"/>
</dbReference>
<reference evidence="14 15" key="1">
    <citation type="submission" date="2019-01" db="EMBL/GenBank/DDBJ databases">
        <title>Genome sequences of Streptomyces and Rhizobium isolates collected from root and soil.</title>
        <authorList>
            <person name="Chhettri S."/>
            <person name="Sevigny J.L."/>
            <person name="Sen A."/>
            <person name="Ennis N."/>
            <person name="Tisa L."/>
        </authorList>
    </citation>
    <scope>NUCLEOTIDE SEQUENCE [LARGE SCALE GENOMIC DNA]</scope>
    <source>
        <strain evidence="14 15">San01</strain>
    </source>
</reference>
<gene>
    <name evidence="12" type="primary">proS</name>
    <name evidence="14" type="ORF">EOT10_21375</name>
</gene>
<evidence type="ECO:0000256" key="9">
    <source>
        <dbReference type="ARBA" id="ARBA00047671"/>
    </source>
</evidence>
<dbReference type="AlphaFoldDB" id="A0A3S2W0U0"/>
<dbReference type="OrthoDB" id="9809052at2"/>
<dbReference type="PANTHER" id="PTHR42753">
    <property type="entry name" value="MITOCHONDRIAL RIBOSOME PROTEIN L39/PROLYL-TRNA LIGASE FAMILY MEMBER"/>
    <property type="match status" value="1"/>
</dbReference>
<comment type="subunit">
    <text evidence="2 12">Homodimer.</text>
</comment>
<keyword evidence="3 12" id="KW-0963">Cytoplasm</keyword>
<dbReference type="InterPro" id="IPR007214">
    <property type="entry name" value="YbaK/aa-tRNA-synth-assoc-dom"/>
</dbReference>
<dbReference type="Pfam" id="PF03129">
    <property type="entry name" value="HGTP_anticodon"/>
    <property type="match status" value="1"/>
</dbReference>
<evidence type="ECO:0000259" key="13">
    <source>
        <dbReference type="PROSITE" id="PS50862"/>
    </source>
</evidence>
<dbReference type="FunFam" id="3.30.930.10:FF:000065">
    <property type="entry name" value="Proline--tRNA ligase"/>
    <property type="match status" value="1"/>
</dbReference>
<dbReference type="Pfam" id="PF04073">
    <property type="entry name" value="tRNA_edit"/>
    <property type="match status" value="1"/>
</dbReference>
<dbReference type="PRINTS" id="PR01046">
    <property type="entry name" value="TRNASYNTHPRO"/>
</dbReference>
<name>A0A3S2W0U0_9ACTN</name>
<dbReference type="InterPro" id="IPR004154">
    <property type="entry name" value="Anticodon-bd"/>
</dbReference>
<dbReference type="FunFam" id="3.30.930.10:FF:000066">
    <property type="entry name" value="Proline--tRNA ligase"/>
    <property type="match status" value="1"/>
</dbReference>
<keyword evidence="7 12" id="KW-0648">Protein biosynthesis</keyword>
<dbReference type="EMBL" id="RZYA01000010">
    <property type="protein sequence ID" value="RVU22518.1"/>
    <property type="molecule type" value="Genomic_DNA"/>
</dbReference>
<dbReference type="PROSITE" id="PS50862">
    <property type="entry name" value="AA_TRNA_LIGASE_II"/>
    <property type="match status" value="1"/>
</dbReference>
<evidence type="ECO:0000256" key="4">
    <source>
        <dbReference type="ARBA" id="ARBA00022598"/>
    </source>
</evidence>
<dbReference type="InterPro" id="IPR045864">
    <property type="entry name" value="aa-tRNA-synth_II/BPL/LPL"/>
</dbReference>
<dbReference type="Pfam" id="PF00587">
    <property type="entry name" value="tRNA-synt_2b"/>
    <property type="match status" value="1"/>
</dbReference>
<dbReference type="Proteomes" id="UP000283128">
    <property type="component" value="Unassembled WGS sequence"/>
</dbReference>
<comment type="catalytic activity">
    <reaction evidence="9 12">
        <text>tRNA(Pro) + L-proline + ATP = L-prolyl-tRNA(Pro) + AMP + diphosphate</text>
        <dbReference type="Rhea" id="RHEA:14305"/>
        <dbReference type="Rhea" id="RHEA-COMP:9700"/>
        <dbReference type="Rhea" id="RHEA-COMP:9702"/>
        <dbReference type="ChEBI" id="CHEBI:30616"/>
        <dbReference type="ChEBI" id="CHEBI:33019"/>
        <dbReference type="ChEBI" id="CHEBI:60039"/>
        <dbReference type="ChEBI" id="CHEBI:78442"/>
        <dbReference type="ChEBI" id="CHEBI:78532"/>
        <dbReference type="ChEBI" id="CHEBI:456215"/>
        <dbReference type="EC" id="6.1.1.15"/>
    </reaction>
</comment>
<dbReference type="InterPro" id="IPR023717">
    <property type="entry name" value="Pro-tRNA-Synthase_IIa_type1"/>
</dbReference>
<keyword evidence="15" id="KW-1185">Reference proteome</keyword>
<accession>A0A3S2W0U0</accession>
<dbReference type="InterPro" id="IPR004500">
    <property type="entry name" value="Pro-tRNA-synth_IIa_bac-type"/>
</dbReference>
<dbReference type="GO" id="GO:0005524">
    <property type="term" value="F:ATP binding"/>
    <property type="evidence" value="ECO:0007669"/>
    <property type="project" value="UniProtKB-UniRule"/>
</dbReference>
<dbReference type="InterPro" id="IPR036754">
    <property type="entry name" value="YbaK/aa-tRNA-synt-asso_dom_sf"/>
</dbReference>
<evidence type="ECO:0000256" key="12">
    <source>
        <dbReference type="HAMAP-Rule" id="MF_01569"/>
    </source>
</evidence>
<evidence type="ECO:0000256" key="1">
    <source>
        <dbReference type="ARBA" id="ARBA00004496"/>
    </source>
</evidence>
<dbReference type="Gene3D" id="3.40.50.800">
    <property type="entry name" value="Anticodon-binding domain"/>
    <property type="match status" value="1"/>
</dbReference>
<dbReference type="InterPro" id="IPR050062">
    <property type="entry name" value="Pro-tRNA_synthetase"/>
</dbReference>
<comment type="similarity">
    <text evidence="11 12">Belongs to the class-II aminoacyl-tRNA synthetase family. ProS type 1 subfamily.</text>
</comment>
<dbReference type="SUPFAM" id="SSF52954">
    <property type="entry name" value="Class II aaRS ABD-related"/>
    <property type="match status" value="1"/>
</dbReference>
<evidence type="ECO:0000256" key="2">
    <source>
        <dbReference type="ARBA" id="ARBA00011738"/>
    </source>
</evidence>
<dbReference type="InterPro" id="IPR002316">
    <property type="entry name" value="Pro-tRNA-ligase_IIa"/>
</dbReference>
<dbReference type="EC" id="6.1.1.15" evidence="12"/>